<accession>A0A1E5JWP6</accession>
<dbReference type="RefSeq" id="WP_240489349.1">
    <property type="nucleotide sequence ID" value="NZ_LSOG01000003.1"/>
</dbReference>
<proteinExistence type="predicted"/>
<protein>
    <submittedName>
        <fullName evidence="1">Uncharacterized protein</fullName>
    </submittedName>
</protein>
<dbReference type="AlphaFoldDB" id="A0A1E5JWP6"/>
<evidence type="ECO:0000313" key="1">
    <source>
        <dbReference type="EMBL" id="OEH48885.1"/>
    </source>
</evidence>
<sequence>MRTKVTQISRPLFNNKVLASLTEATHKFFWDKLDVKYASLSSREINLGAEQLHQSLPSSSDLLFRGTEGTKEVYEAMTTDYLGFSSVQRKKTANHDLVSYLVDNDSKYFFLLPPANTLQSLMLEGYPSFHVEGLSG</sequence>
<name>A0A1E5JWP6_9GAMM</name>
<gene>
    <name evidence="1" type="ORF">lpari_00132</name>
</gene>
<dbReference type="PATRIC" id="fig|45071.7.peg.154"/>
<organism evidence="1 2">
    <name type="scientific">Legionella parisiensis</name>
    <dbReference type="NCBI Taxonomy" id="45071"/>
    <lineage>
        <taxon>Bacteria</taxon>
        <taxon>Pseudomonadati</taxon>
        <taxon>Pseudomonadota</taxon>
        <taxon>Gammaproteobacteria</taxon>
        <taxon>Legionellales</taxon>
        <taxon>Legionellaceae</taxon>
        <taxon>Legionella</taxon>
    </lineage>
</organism>
<dbReference type="Proteomes" id="UP000095229">
    <property type="component" value="Unassembled WGS sequence"/>
</dbReference>
<dbReference type="EMBL" id="LSOG01000003">
    <property type="protein sequence ID" value="OEH48885.1"/>
    <property type="molecule type" value="Genomic_DNA"/>
</dbReference>
<reference evidence="1 2" key="1">
    <citation type="submission" date="2016-02" db="EMBL/GenBank/DDBJ databases">
        <title>Secondary metabolites in Legionella.</title>
        <authorList>
            <person name="Tobias N.J."/>
            <person name="Bode H.B."/>
        </authorList>
    </citation>
    <scope>NUCLEOTIDE SEQUENCE [LARGE SCALE GENOMIC DNA]</scope>
    <source>
        <strain evidence="1 2">DSM 19216</strain>
    </source>
</reference>
<comment type="caution">
    <text evidence="1">The sequence shown here is derived from an EMBL/GenBank/DDBJ whole genome shotgun (WGS) entry which is preliminary data.</text>
</comment>
<evidence type="ECO:0000313" key="2">
    <source>
        <dbReference type="Proteomes" id="UP000095229"/>
    </source>
</evidence>
<keyword evidence="2" id="KW-1185">Reference proteome</keyword>